<evidence type="ECO:0000256" key="2">
    <source>
        <dbReference type="ARBA" id="ARBA00022741"/>
    </source>
</evidence>
<dbReference type="GO" id="GO:0005524">
    <property type="term" value="F:ATP binding"/>
    <property type="evidence" value="ECO:0007669"/>
    <property type="project" value="UniProtKB-KW"/>
</dbReference>
<dbReference type="PROSITE" id="PS00211">
    <property type="entry name" value="ABC_TRANSPORTER_1"/>
    <property type="match status" value="1"/>
</dbReference>
<dbReference type="PANTHER" id="PTHR43023">
    <property type="entry name" value="PROTEIN TRIGALACTOSYLDIACYLGLYCEROL 3, CHLOROPLASTIC"/>
    <property type="match status" value="1"/>
</dbReference>
<dbReference type="SMART" id="SM00382">
    <property type="entry name" value="AAA"/>
    <property type="match status" value="1"/>
</dbReference>
<evidence type="ECO:0000256" key="3">
    <source>
        <dbReference type="ARBA" id="ARBA00022840"/>
    </source>
</evidence>
<dbReference type="SUPFAM" id="SSF52540">
    <property type="entry name" value="P-loop containing nucleoside triphosphate hydrolases"/>
    <property type="match status" value="1"/>
</dbReference>
<sequence length="252" mass="27680">MIRIEDLYKSFGDKKVLRGVNLEVEPGESMVVIGGSGSGKSVLIKHIIGLLKPDRGRVIIKGVDISSLKERELYEVRRNFGMLFQGAALFDSLTVWENVAFTLLRHAKISAEEARSIASAKLRLVGLSGVEDLMPSELSGGMRKRVGLARAIAHEPEIILYDEPTTGLDPIMADAINDLIIELRERLHVTSVTITHDMKSAYKIADRIAMLYEGEIIEVGSSEEIKNTSNPVVKQFITGSAVGPIRIEGVTR</sequence>
<keyword evidence="2" id="KW-0547">Nucleotide-binding</keyword>
<dbReference type="InterPro" id="IPR003439">
    <property type="entry name" value="ABC_transporter-like_ATP-bd"/>
</dbReference>
<keyword evidence="1" id="KW-0813">Transport</keyword>
<accession>A0A3B1DDJ3</accession>
<protein>
    <submittedName>
        <fullName evidence="5">Phospholipid ABC transporter ATP-binding protein MlaF</fullName>
    </submittedName>
</protein>
<dbReference type="EMBL" id="UOGH01000008">
    <property type="protein sequence ID" value="VAX26717.1"/>
    <property type="molecule type" value="Genomic_DNA"/>
</dbReference>
<dbReference type="PANTHER" id="PTHR43023:SF6">
    <property type="entry name" value="INTERMEMBRANE PHOSPHOLIPID TRANSPORT SYSTEM ATP-BINDING PROTEIN MLAF"/>
    <property type="match status" value="1"/>
</dbReference>
<dbReference type="AlphaFoldDB" id="A0A3B1DDJ3"/>
<dbReference type="Gene3D" id="3.40.50.300">
    <property type="entry name" value="P-loop containing nucleotide triphosphate hydrolases"/>
    <property type="match status" value="1"/>
</dbReference>
<dbReference type="CDD" id="cd03261">
    <property type="entry name" value="ABC_Org_Solvent_Resistant"/>
    <property type="match status" value="1"/>
</dbReference>
<reference evidence="5" key="1">
    <citation type="submission" date="2018-06" db="EMBL/GenBank/DDBJ databases">
        <authorList>
            <person name="Zhirakovskaya E."/>
        </authorList>
    </citation>
    <scope>NUCLEOTIDE SEQUENCE</scope>
</reference>
<evidence type="ECO:0000313" key="5">
    <source>
        <dbReference type="EMBL" id="VAX26717.1"/>
    </source>
</evidence>
<evidence type="ECO:0000256" key="1">
    <source>
        <dbReference type="ARBA" id="ARBA00022448"/>
    </source>
</evidence>
<dbReference type="GO" id="GO:0016887">
    <property type="term" value="F:ATP hydrolysis activity"/>
    <property type="evidence" value="ECO:0007669"/>
    <property type="project" value="InterPro"/>
</dbReference>
<dbReference type="Pfam" id="PF00005">
    <property type="entry name" value="ABC_tran"/>
    <property type="match status" value="1"/>
</dbReference>
<dbReference type="InterPro" id="IPR003593">
    <property type="entry name" value="AAA+_ATPase"/>
</dbReference>
<dbReference type="InterPro" id="IPR027417">
    <property type="entry name" value="P-loop_NTPase"/>
</dbReference>
<proteinExistence type="predicted"/>
<name>A0A3B1DDJ3_9ZZZZ</name>
<feature type="domain" description="ABC transporter" evidence="4">
    <location>
        <begin position="2"/>
        <end position="238"/>
    </location>
</feature>
<keyword evidence="3 5" id="KW-0067">ATP-binding</keyword>
<dbReference type="InterPro" id="IPR017871">
    <property type="entry name" value="ABC_transporter-like_CS"/>
</dbReference>
<dbReference type="PROSITE" id="PS50893">
    <property type="entry name" value="ABC_TRANSPORTER_2"/>
    <property type="match status" value="1"/>
</dbReference>
<gene>
    <name evidence="5" type="ORF">MNBD_NITROSPIRAE02-1587</name>
</gene>
<evidence type="ECO:0000259" key="4">
    <source>
        <dbReference type="PROSITE" id="PS50893"/>
    </source>
</evidence>
<organism evidence="5">
    <name type="scientific">hydrothermal vent metagenome</name>
    <dbReference type="NCBI Taxonomy" id="652676"/>
    <lineage>
        <taxon>unclassified sequences</taxon>
        <taxon>metagenomes</taxon>
        <taxon>ecological metagenomes</taxon>
    </lineage>
</organism>